<keyword evidence="2" id="KW-1134">Transmembrane beta strand</keyword>
<dbReference type="PROSITE" id="PS51257">
    <property type="entry name" value="PROKAR_LIPOPROTEIN"/>
    <property type="match status" value="1"/>
</dbReference>
<keyword evidence="4" id="KW-1185">Reference proteome</keyword>
<evidence type="ECO:0000256" key="2">
    <source>
        <dbReference type="RuleBase" id="RU362097"/>
    </source>
</evidence>
<comment type="caution">
    <text evidence="3">The sequence shown here is derived from an EMBL/GenBank/DDBJ whole genome shotgun (WGS) entry which is preliminary data.</text>
</comment>
<reference evidence="3 4" key="1">
    <citation type="submission" date="2011-02" db="EMBL/GenBank/DDBJ databases">
        <authorList>
            <person name="Weinstock G."/>
            <person name="Sodergren E."/>
            <person name="Clifton S."/>
            <person name="Fulton L."/>
            <person name="Fulton B."/>
            <person name="Courtney L."/>
            <person name="Fronick C."/>
            <person name="Harrison M."/>
            <person name="Strong C."/>
            <person name="Farmer C."/>
            <person name="Delahaunty K."/>
            <person name="Markovic C."/>
            <person name="Hall O."/>
            <person name="Minx P."/>
            <person name="Tomlinson C."/>
            <person name="Mitreva M."/>
            <person name="Hou S."/>
            <person name="Chen J."/>
            <person name="Wollam A."/>
            <person name="Pepin K.H."/>
            <person name="Johnson M."/>
            <person name="Bhonagiri V."/>
            <person name="Zhang X."/>
            <person name="Suruliraj S."/>
            <person name="Warren W."/>
            <person name="Chinwalla A."/>
            <person name="Mardis E.R."/>
            <person name="Wilson R.K."/>
        </authorList>
    </citation>
    <scope>NUCLEOTIDE SEQUENCE [LARGE SCALE GENOMIC DNA]</scope>
    <source>
        <strain evidence="3 4">YIT 12057</strain>
    </source>
</reference>
<dbReference type="STRING" id="763034.HMPREF9446_01301"/>
<sequence length="464" mass="50737">MKKILCLMCATALLSSCHIYKSYDRPEDINADGLYRDTASVNDTLAADTANFGNLPWREVFTDPQLQILIEQALANNADLRNAALNVKQAQAALMSARLAYAPMLGLSPQGTVSSWDKGKATQTYSLPVTASWQIDLFGQLLNPKRNAQVSLKQTQFYEQAVQTQVIANVANMYYTLLMLDRQLQITEGTVDILKRNMETVEAMKDAGIYGTTSAAVEQSRTAYAQVMASLPDIRQSIRETENALCLMLNQPAQKISRGLLEAQQLPTEFSVGIPLQLLSNRPDVKAAEMSLASRYYNTNSARAAFYPQITLSGSAGWTNSAGSAIVNPGKLLASAIGSLTQPLFYRGTNIARLKQAKAQEEQAKIQFQTSLLNAGNEVSNALYQYQMTAEKAASRDIQVNSARKAAEDTKELFKLGTSTYLEVLSAEQSYLSAQLSEVSDTFASMQAVVSLYQALGGGRESNY</sequence>
<proteinExistence type="inferred from homology"/>
<dbReference type="NCBIfam" id="TIGR01845">
    <property type="entry name" value="outer_NodT"/>
    <property type="match status" value="1"/>
</dbReference>
<dbReference type="RefSeq" id="WP_009124531.1">
    <property type="nucleotide sequence ID" value="NZ_GL882622.1"/>
</dbReference>
<dbReference type="AlphaFoldDB" id="F3PRF1"/>
<evidence type="ECO:0000256" key="1">
    <source>
        <dbReference type="ARBA" id="ARBA00007613"/>
    </source>
</evidence>
<keyword evidence="2" id="KW-0812">Transmembrane</keyword>
<dbReference type="InterPro" id="IPR003423">
    <property type="entry name" value="OMP_efflux"/>
</dbReference>
<keyword evidence="2 3" id="KW-0449">Lipoprotein</keyword>
<dbReference type="HOGENOM" id="CLU_012817_13_3_10"/>
<dbReference type="SUPFAM" id="SSF56954">
    <property type="entry name" value="Outer membrane efflux proteins (OEP)"/>
    <property type="match status" value="1"/>
</dbReference>
<dbReference type="eggNOG" id="COG1538">
    <property type="taxonomic scope" value="Bacteria"/>
</dbReference>
<dbReference type="Gene3D" id="1.20.1600.10">
    <property type="entry name" value="Outer membrane efflux proteins (OEP)"/>
    <property type="match status" value="1"/>
</dbReference>
<organism evidence="3 4">
    <name type="scientific">Bacteroides fluxus YIT 12057</name>
    <dbReference type="NCBI Taxonomy" id="763034"/>
    <lineage>
        <taxon>Bacteria</taxon>
        <taxon>Pseudomonadati</taxon>
        <taxon>Bacteroidota</taxon>
        <taxon>Bacteroidia</taxon>
        <taxon>Bacteroidales</taxon>
        <taxon>Bacteroidaceae</taxon>
        <taxon>Bacteroides</taxon>
    </lineage>
</organism>
<keyword evidence="2" id="KW-0564">Palmitate</keyword>
<dbReference type="EMBL" id="AFBN01000023">
    <property type="protein sequence ID" value="EGF58395.1"/>
    <property type="molecule type" value="Genomic_DNA"/>
</dbReference>
<dbReference type="PANTHER" id="PTHR30203:SF33">
    <property type="entry name" value="BLR4455 PROTEIN"/>
    <property type="match status" value="1"/>
</dbReference>
<protein>
    <submittedName>
        <fullName evidence="3">Efflux transporter, outer membrane factor lipoprotein, NodT family</fullName>
    </submittedName>
</protein>
<dbReference type="Proteomes" id="UP000003416">
    <property type="component" value="Unassembled WGS sequence"/>
</dbReference>
<dbReference type="GO" id="GO:0015562">
    <property type="term" value="F:efflux transmembrane transporter activity"/>
    <property type="evidence" value="ECO:0007669"/>
    <property type="project" value="InterPro"/>
</dbReference>
<dbReference type="GO" id="GO:0005886">
    <property type="term" value="C:plasma membrane"/>
    <property type="evidence" value="ECO:0007669"/>
    <property type="project" value="UniProtKB-SubCell"/>
</dbReference>
<dbReference type="InterPro" id="IPR010131">
    <property type="entry name" value="MdtP/NodT-like"/>
</dbReference>
<dbReference type="Gene3D" id="2.20.200.10">
    <property type="entry name" value="Outer membrane efflux proteins (OEP)"/>
    <property type="match status" value="1"/>
</dbReference>
<accession>F3PRF1</accession>
<dbReference type="GeneID" id="86048994"/>
<comment type="subcellular location">
    <subcellularLocation>
        <location evidence="2">Cell membrane</location>
        <topology evidence="2">Lipid-anchor</topology>
    </subcellularLocation>
</comment>
<keyword evidence="2" id="KW-0472">Membrane</keyword>
<gene>
    <name evidence="3" type="ORF">HMPREF9446_01301</name>
</gene>
<dbReference type="PANTHER" id="PTHR30203">
    <property type="entry name" value="OUTER MEMBRANE CATION EFFLUX PROTEIN"/>
    <property type="match status" value="1"/>
</dbReference>
<evidence type="ECO:0000313" key="4">
    <source>
        <dbReference type="Proteomes" id="UP000003416"/>
    </source>
</evidence>
<name>F3PRF1_9BACE</name>
<comment type="similarity">
    <text evidence="1 2">Belongs to the outer membrane factor (OMF) (TC 1.B.17) family.</text>
</comment>
<evidence type="ECO:0000313" key="3">
    <source>
        <dbReference type="EMBL" id="EGF58395.1"/>
    </source>
</evidence>
<dbReference type="Pfam" id="PF02321">
    <property type="entry name" value="OEP"/>
    <property type="match status" value="2"/>
</dbReference>